<feature type="region of interest" description="Disordered" evidence="1">
    <location>
        <begin position="83"/>
        <end position="219"/>
    </location>
</feature>
<proteinExistence type="predicted"/>
<reference evidence="3 5" key="2">
    <citation type="journal article" date="2014" name="BMC Genomics">
        <title>An improved genome release (version Mt4.0) for the model legume Medicago truncatula.</title>
        <authorList>
            <person name="Tang H."/>
            <person name="Krishnakumar V."/>
            <person name="Bidwell S."/>
            <person name="Rosen B."/>
            <person name="Chan A."/>
            <person name="Zhou S."/>
            <person name="Gentzbittel L."/>
            <person name="Childs K.L."/>
            <person name="Yandell M."/>
            <person name="Gundlach H."/>
            <person name="Mayer K.F."/>
            <person name="Schwartz D.C."/>
            <person name="Town C.D."/>
        </authorList>
    </citation>
    <scope>GENOME REANNOTATION</scope>
    <source>
        <strain evidence="3">A17</strain>
        <strain evidence="4 5">cv. Jemalong A17</strain>
    </source>
</reference>
<protein>
    <submittedName>
        <fullName evidence="3">Transmembrane protein, putative</fullName>
    </submittedName>
</protein>
<evidence type="ECO:0000256" key="2">
    <source>
        <dbReference type="SAM" id="Phobius"/>
    </source>
</evidence>
<reference evidence="4" key="3">
    <citation type="submission" date="2015-04" db="UniProtKB">
        <authorList>
            <consortium name="EnsemblPlants"/>
        </authorList>
    </citation>
    <scope>IDENTIFICATION</scope>
    <source>
        <strain evidence="4">cv. Jemalong A17</strain>
    </source>
</reference>
<dbReference type="Proteomes" id="UP000002051">
    <property type="component" value="Chromosome 2"/>
</dbReference>
<feature type="compositionally biased region" description="Polar residues" evidence="1">
    <location>
        <begin position="83"/>
        <end position="92"/>
    </location>
</feature>
<dbReference type="AlphaFoldDB" id="A0A072VJW4"/>
<evidence type="ECO:0000313" key="4">
    <source>
        <dbReference type="EnsemblPlants" id="KEH38410"/>
    </source>
</evidence>
<keyword evidence="5" id="KW-1185">Reference proteome</keyword>
<dbReference type="EnsemblPlants" id="KEH38410">
    <property type="protein sequence ID" value="KEH38410"/>
    <property type="gene ID" value="MTR_2g070570"/>
</dbReference>
<accession>A0A072VJW4</accession>
<dbReference type="HOGENOM" id="CLU_1263209_0_0_1"/>
<sequence length="219" mass="24070">MDDALRMEESALFMVSSSILSNATFDELGIKKCIRHEWGAFGLAKIEWFSLTIACIIGLFVIALGACVRPQPIPYLIHSKLAQSRPQPQSRTIPPLFLSQPQSIPSQPGQAQSMFRSISQFQHSQPQLQSTQSHLRPQSTQSHPPLTQLEPSQPQPRSRSQSTQPHPQSTQPQRSQPLPRPQSNPISPSIHSTSTKSTSTAASIHPISPSTHSTSTKST</sequence>
<keyword evidence="2 3" id="KW-0812">Transmembrane</keyword>
<feature type="compositionally biased region" description="Polar residues" evidence="1">
    <location>
        <begin position="114"/>
        <end position="145"/>
    </location>
</feature>
<gene>
    <name evidence="3" type="ordered locus">MTR_2g070570</name>
</gene>
<feature type="compositionally biased region" description="Low complexity" evidence="1">
    <location>
        <begin position="94"/>
        <end position="113"/>
    </location>
</feature>
<evidence type="ECO:0000256" key="1">
    <source>
        <dbReference type="SAM" id="MobiDB-lite"/>
    </source>
</evidence>
<evidence type="ECO:0000313" key="3">
    <source>
        <dbReference type="EMBL" id="KEH38410.1"/>
    </source>
</evidence>
<name>A0A072VJW4_MEDTR</name>
<reference evidence="3 5" key="1">
    <citation type="journal article" date="2011" name="Nature">
        <title>The Medicago genome provides insight into the evolution of rhizobial symbioses.</title>
        <authorList>
            <person name="Young N.D."/>
            <person name="Debelle F."/>
            <person name="Oldroyd G.E."/>
            <person name="Geurts R."/>
            <person name="Cannon S.B."/>
            <person name="Udvardi M.K."/>
            <person name="Benedito V.A."/>
            <person name="Mayer K.F."/>
            <person name="Gouzy J."/>
            <person name="Schoof H."/>
            <person name="Van de Peer Y."/>
            <person name="Proost S."/>
            <person name="Cook D.R."/>
            <person name="Meyers B.C."/>
            <person name="Spannagl M."/>
            <person name="Cheung F."/>
            <person name="De Mita S."/>
            <person name="Krishnakumar V."/>
            <person name="Gundlach H."/>
            <person name="Zhou S."/>
            <person name="Mudge J."/>
            <person name="Bharti A.K."/>
            <person name="Murray J.D."/>
            <person name="Naoumkina M.A."/>
            <person name="Rosen B."/>
            <person name="Silverstein K.A."/>
            <person name="Tang H."/>
            <person name="Rombauts S."/>
            <person name="Zhao P.X."/>
            <person name="Zhou P."/>
            <person name="Barbe V."/>
            <person name="Bardou P."/>
            <person name="Bechner M."/>
            <person name="Bellec A."/>
            <person name="Berger A."/>
            <person name="Berges H."/>
            <person name="Bidwell S."/>
            <person name="Bisseling T."/>
            <person name="Choisne N."/>
            <person name="Couloux A."/>
            <person name="Denny R."/>
            <person name="Deshpande S."/>
            <person name="Dai X."/>
            <person name="Doyle J.J."/>
            <person name="Dudez A.M."/>
            <person name="Farmer A.D."/>
            <person name="Fouteau S."/>
            <person name="Franken C."/>
            <person name="Gibelin C."/>
            <person name="Gish J."/>
            <person name="Goldstein S."/>
            <person name="Gonzalez A.J."/>
            <person name="Green P.J."/>
            <person name="Hallab A."/>
            <person name="Hartog M."/>
            <person name="Hua A."/>
            <person name="Humphray S.J."/>
            <person name="Jeong D.H."/>
            <person name="Jing Y."/>
            <person name="Jocker A."/>
            <person name="Kenton S.M."/>
            <person name="Kim D.J."/>
            <person name="Klee K."/>
            <person name="Lai H."/>
            <person name="Lang C."/>
            <person name="Lin S."/>
            <person name="Macmil S.L."/>
            <person name="Magdelenat G."/>
            <person name="Matthews L."/>
            <person name="McCorrison J."/>
            <person name="Monaghan E.L."/>
            <person name="Mun J.H."/>
            <person name="Najar F.Z."/>
            <person name="Nicholson C."/>
            <person name="Noirot C."/>
            <person name="O'Bleness M."/>
            <person name="Paule C.R."/>
            <person name="Poulain J."/>
            <person name="Prion F."/>
            <person name="Qin B."/>
            <person name="Qu C."/>
            <person name="Retzel E.F."/>
            <person name="Riddle C."/>
            <person name="Sallet E."/>
            <person name="Samain S."/>
            <person name="Samson N."/>
            <person name="Sanders I."/>
            <person name="Saurat O."/>
            <person name="Scarpelli C."/>
            <person name="Schiex T."/>
            <person name="Segurens B."/>
            <person name="Severin A.J."/>
            <person name="Sherrier D.J."/>
            <person name="Shi R."/>
            <person name="Sims S."/>
            <person name="Singer S.R."/>
            <person name="Sinharoy S."/>
            <person name="Sterck L."/>
            <person name="Viollet A."/>
            <person name="Wang B.B."/>
            <person name="Wang K."/>
            <person name="Wang M."/>
            <person name="Wang X."/>
            <person name="Warfsmann J."/>
            <person name="Weissenbach J."/>
            <person name="White D.D."/>
            <person name="White J.D."/>
            <person name="Wiley G.B."/>
            <person name="Wincker P."/>
            <person name="Xing Y."/>
            <person name="Yang L."/>
            <person name="Yao Z."/>
            <person name="Ying F."/>
            <person name="Zhai J."/>
            <person name="Zhou L."/>
            <person name="Zuber A."/>
            <person name="Denarie J."/>
            <person name="Dixon R.A."/>
            <person name="May G.D."/>
            <person name="Schwartz D.C."/>
            <person name="Rogers J."/>
            <person name="Quetier F."/>
            <person name="Town C.D."/>
            <person name="Roe B.A."/>
        </authorList>
    </citation>
    <scope>NUCLEOTIDE SEQUENCE [LARGE SCALE GENOMIC DNA]</scope>
    <source>
        <strain evidence="3">A17</strain>
        <strain evidence="4 5">cv. Jemalong A17</strain>
    </source>
</reference>
<feature type="compositionally biased region" description="Low complexity" evidence="1">
    <location>
        <begin position="151"/>
        <end position="219"/>
    </location>
</feature>
<feature type="transmembrane region" description="Helical" evidence="2">
    <location>
        <begin position="48"/>
        <end position="68"/>
    </location>
</feature>
<dbReference type="EMBL" id="CM001218">
    <property type="protein sequence ID" value="KEH38410.1"/>
    <property type="molecule type" value="Genomic_DNA"/>
</dbReference>
<organism evidence="3 5">
    <name type="scientific">Medicago truncatula</name>
    <name type="common">Barrel medic</name>
    <name type="synonym">Medicago tribuloides</name>
    <dbReference type="NCBI Taxonomy" id="3880"/>
    <lineage>
        <taxon>Eukaryota</taxon>
        <taxon>Viridiplantae</taxon>
        <taxon>Streptophyta</taxon>
        <taxon>Embryophyta</taxon>
        <taxon>Tracheophyta</taxon>
        <taxon>Spermatophyta</taxon>
        <taxon>Magnoliopsida</taxon>
        <taxon>eudicotyledons</taxon>
        <taxon>Gunneridae</taxon>
        <taxon>Pentapetalae</taxon>
        <taxon>rosids</taxon>
        <taxon>fabids</taxon>
        <taxon>Fabales</taxon>
        <taxon>Fabaceae</taxon>
        <taxon>Papilionoideae</taxon>
        <taxon>50 kb inversion clade</taxon>
        <taxon>NPAAA clade</taxon>
        <taxon>Hologalegina</taxon>
        <taxon>IRL clade</taxon>
        <taxon>Trifolieae</taxon>
        <taxon>Medicago</taxon>
    </lineage>
</organism>
<keyword evidence="2" id="KW-1133">Transmembrane helix</keyword>
<keyword evidence="2" id="KW-0472">Membrane</keyword>
<evidence type="ECO:0000313" key="5">
    <source>
        <dbReference type="Proteomes" id="UP000002051"/>
    </source>
</evidence>